<name>A0A484H9W8_9ZZZZ</name>
<proteinExistence type="predicted"/>
<dbReference type="AlphaFoldDB" id="A0A484H9W8"/>
<gene>
    <name evidence="1" type="ORF">RIEGSTA812A_PEG_421</name>
</gene>
<reference evidence="1" key="1">
    <citation type="submission" date="2018-10" db="EMBL/GenBank/DDBJ databases">
        <authorList>
            <person name="Gruber-Vodicka H."/>
            <person name="Jaeckle O."/>
        </authorList>
    </citation>
    <scope>NUCLEOTIDE SEQUENCE</scope>
</reference>
<sequence>MTLPRNFVARDCRALDHLYWQCGGRQCLEYQHSLLELFTAFLFFNNVLPPMVRQ</sequence>
<dbReference type="EMBL" id="LR026963">
    <property type="protein sequence ID" value="VBB68948.1"/>
    <property type="molecule type" value="Genomic_DNA"/>
</dbReference>
<organism evidence="1">
    <name type="scientific">invertebrate metagenome</name>
    <dbReference type="NCBI Taxonomy" id="1711999"/>
    <lineage>
        <taxon>unclassified sequences</taxon>
        <taxon>metagenomes</taxon>
        <taxon>organismal metagenomes</taxon>
    </lineage>
</organism>
<protein>
    <submittedName>
        <fullName evidence="1">Uncharacterized protein</fullName>
    </submittedName>
</protein>
<accession>A0A484H9W8</accession>
<evidence type="ECO:0000313" key="1">
    <source>
        <dbReference type="EMBL" id="VBB68948.1"/>
    </source>
</evidence>